<feature type="region of interest" description="Disordered" evidence="1">
    <location>
        <begin position="16"/>
        <end position="55"/>
    </location>
</feature>
<proteinExistence type="predicted"/>
<evidence type="ECO:0000313" key="6">
    <source>
        <dbReference type="Proteomes" id="UP000233551"/>
    </source>
</evidence>
<dbReference type="SMART" id="SM00151">
    <property type="entry name" value="SWIB"/>
    <property type="match status" value="1"/>
</dbReference>
<dbReference type="Proteomes" id="UP000233551">
    <property type="component" value="Unassembled WGS sequence"/>
</dbReference>
<dbReference type="AlphaFoldDB" id="A0A218WHG2"/>
<reference evidence="4 6" key="3">
    <citation type="submission" date="2017-11" db="EMBL/GenBank/DDBJ databases">
        <title>De-novo sequencing of pomegranate (Punica granatum L.) genome.</title>
        <authorList>
            <person name="Akparov Z."/>
            <person name="Amiraslanov A."/>
            <person name="Hajiyeva S."/>
            <person name="Abbasov M."/>
            <person name="Kaur K."/>
            <person name="Hamwieh A."/>
            <person name="Solovyev V."/>
            <person name="Salamov A."/>
            <person name="Braich B."/>
            <person name="Kosarev P."/>
            <person name="Mahmoud A."/>
            <person name="Hajiyev E."/>
            <person name="Babayeva S."/>
            <person name="Izzatullayeva V."/>
            <person name="Mammadov A."/>
            <person name="Mammadov A."/>
            <person name="Sharifova S."/>
            <person name="Ojaghi J."/>
            <person name="Eynullazada K."/>
            <person name="Bayramov B."/>
            <person name="Abdulazimova A."/>
            <person name="Shahmuradov I."/>
        </authorList>
    </citation>
    <scope>NUCLEOTIDE SEQUENCE [LARGE SCALE GENOMIC DNA]</scope>
    <source>
        <strain evidence="4">AG2017</strain>
        <strain evidence="6">cv. AG2017</strain>
        <tissue evidence="4">Leaf</tissue>
    </source>
</reference>
<dbReference type="Pfam" id="PF02201">
    <property type="entry name" value="SWIB"/>
    <property type="match status" value="1"/>
</dbReference>
<dbReference type="CDD" id="cd10567">
    <property type="entry name" value="SWIB-MDM2_like"/>
    <property type="match status" value="1"/>
</dbReference>
<evidence type="ECO:0000313" key="3">
    <source>
        <dbReference type="EMBL" id="OWM72267.1"/>
    </source>
</evidence>
<keyword evidence="6" id="KW-1185">Reference proteome</keyword>
<dbReference type="SUPFAM" id="SSF47592">
    <property type="entry name" value="SWIB/MDM2 domain"/>
    <property type="match status" value="1"/>
</dbReference>
<dbReference type="STRING" id="22663.A0A218WHG2"/>
<evidence type="ECO:0000256" key="1">
    <source>
        <dbReference type="SAM" id="MobiDB-lite"/>
    </source>
</evidence>
<evidence type="ECO:0000259" key="2">
    <source>
        <dbReference type="SMART" id="SM00151"/>
    </source>
</evidence>
<dbReference type="PANTHER" id="PTHR13844">
    <property type="entry name" value="SWI/SNF-RELATED MATRIX-ASSOCIATED ACTIN-DEPENDENT REGULATOR OF CHROMATIN SUBFAMILY D"/>
    <property type="match status" value="1"/>
</dbReference>
<dbReference type="Gene3D" id="1.10.245.10">
    <property type="entry name" value="SWIB/MDM2 domain"/>
    <property type="match status" value="1"/>
</dbReference>
<name>A0A218WHG2_PUNGR</name>
<dbReference type="Proteomes" id="UP000197138">
    <property type="component" value="Unassembled WGS sequence"/>
</dbReference>
<dbReference type="InterPro" id="IPR019835">
    <property type="entry name" value="SWIB_domain"/>
</dbReference>
<reference evidence="3" key="2">
    <citation type="submission" date="2017-06" db="EMBL/GenBank/DDBJ databases">
        <title>The pomegranate genome and the genomics of punicalagin biosynthesis.</title>
        <authorList>
            <person name="Xu C."/>
        </authorList>
    </citation>
    <scope>NUCLEOTIDE SEQUENCE [LARGE SCALE GENOMIC DNA]</scope>
    <source>
        <tissue evidence="3">Fresh leaf</tissue>
    </source>
</reference>
<dbReference type="InterPro" id="IPR003121">
    <property type="entry name" value="SWIB_MDM2_domain"/>
</dbReference>
<reference evidence="5" key="1">
    <citation type="journal article" date="2017" name="Plant J.">
        <title>The pomegranate (Punica granatum L.) genome and the genomics of punicalagin biosynthesis.</title>
        <authorList>
            <person name="Qin G."/>
            <person name="Xu C."/>
            <person name="Ming R."/>
            <person name="Tang H."/>
            <person name="Guyot R."/>
            <person name="Kramer E.M."/>
            <person name="Hu Y."/>
            <person name="Yi X."/>
            <person name="Qi Y."/>
            <person name="Xu X."/>
            <person name="Gao Z."/>
            <person name="Pan H."/>
            <person name="Jian J."/>
            <person name="Tian Y."/>
            <person name="Yue Z."/>
            <person name="Xu Y."/>
        </authorList>
    </citation>
    <scope>NUCLEOTIDE SEQUENCE [LARGE SCALE GENOMIC DNA]</scope>
    <source>
        <strain evidence="5">cv. Dabenzi</strain>
    </source>
</reference>
<evidence type="ECO:0000313" key="5">
    <source>
        <dbReference type="Proteomes" id="UP000197138"/>
    </source>
</evidence>
<dbReference type="EMBL" id="MTKT01004293">
    <property type="protein sequence ID" value="OWM72267.1"/>
    <property type="molecule type" value="Genomic_DNA"/>
</dbReference>
<dbReference type="OrthoDB" id="1164142at2759"/>
<evidence type="ECO:0000313" key="4">
    <source>
        <dbReference type="EMBL" id="PKI57252.1"/>
    </source>
</evidence>
<accession>A0A218WHG2</accession>
<dbReference type="InterPro" id="IPR036885">
    <property type="entry name" value="SWIB_MDM2_dom_sf"/>
</dbReference>
<dbReference type="GeneID" id="116214486"/>
<organism evidence="3 5">
    <name type="scientific">Punica granatum</name>
    <name type="common">Pomegranate</name>
    <dbReference type="NCBI Taxonomy" id="22663"/>
    <lineage>
        <taxon>Eukaryota</taxon>
        <taxon>Viridiplantae</taxon>
        <taxon>Streptophyta</taxon>
        <taxon>Embryophyta</taxon>
        <taxon>Tracheophyta</taxon>
        <taxon>Spermatophyta</taxon>
        <taxon>Magnoliopsida</taxon>
        <taxon>eudicotyledons</taxon>
        <taxon>Gunneridae</taxon>
        <taxon>Pentapetalae</taxon>
        <taxon>rosids</taxon>
        <taxon>malvids</taxon>
        <taxon>Myrtales</taxon>
        <taxon>Lythraceae</taxon>
        <taxon>Punica</taxon>
    </lineage>
</organism>
<protein>
    <recommendedName>
        <fullName evidence="2">SWIB domain-containing protein</fullName>
    </recommendedName>
</protein>
<comment type="caution">
    <text evidence="3">The sequence shown here is derived from an EMBL/GenBank/DDBJ whole genome shotgun (WGS) entry which is preliminary data.</text>
</comment>
<dbReference type="EMBL" id="PGOL01001521">
    <property type="protein sequence ID" value="PKI57252.1"/>
    <property type="molecule type" value="Genomic_DNA"/>
</dbReference>
<sequence length="117" mass="12280">MAGTSHLTRALGGGSRALMAAAKGSNTSGLPKLKGKSKATTPSASSELGKFMGIPEKPRSDTSILISKFIKLHTRQNPGVKKDILCEEKLKSVLEGKDSVGIAEIVKLLSQKPARPV</sequence>
<gene>
    <name evidence="3" type="ORF">CDL15_Pgr018152</name>
    <name evidence="4" type="ORF">CRG98_022349</name>
</gene>
<feature type="domain" description="SWIB" evidence="2">
    <location>
        <begin position="36"/>
        <end position="115"/>
    </location>
</feature>